<evidence type="ECO:0000259" key="2">
    <source>
        <dbReference type="PROSITE" id="PS50112"/>
    </source>
</evidence>
<dbReference type="CDD" id="cd00130">
    <property type="entry name" value="PAS"/>
    <property type="match status" value="1"/>
</dbReference>
<evidence type="ECO:0000313" key="3">
    <source>
        <dbReference type="EMBL" id="GAA2475683.1"/>
    </source>
</evidence>
<dbReference type="InterPro" id="IPR035965">
    <property type="entry name" value="PAS-like_dom_sf"/>
</dbReference>
<dbReference type="Gene3D" id="3.30.450.40">
    <property type="match status" value="1"/>
</dbReference>
<dbReference type="SUPFAM" id="SSF55785">
    <property type="entry name" value="PYP-like sensor domain (PAS domain)"/>
    <property type="match status" value="1"/>
</dbReference>
<dbReference type="InterPro" id="IPR052016">
    <property type="entry name" value="Bact_Sigma-Reg"/>
</dbReference>
<dbReference type="InterPro" id="IPR029016">
    <property type="entry name" value="GAF-like_dom_sf"/>
</dbReference>
<protein>
    <submittedName>
        <fullName evidence="3">SpoIIE family protein phosphatase</fullName>
    </submittedName>
</protein>
<dbReference type="EMBL" id="BAAASG010000002">
    <property type="protein sequence ID" value="GAA2475683.1"/>
    <property type="molecule type" value="Genomic_DNA"/>
</dbReference>
<dbReference type="InterPro" id="IPR000014">
    <property type="entry name" value="PAS"/>
</dbReference>
<keyword evidence="4" id="KW-1185">Reference proteome</keyword>
<dbReference type="PANTHER" id="PTHR43156">
    <property type="entry name" value="STAGE II SPORULATION PROTEIN E-RELATED"/>
    <property type="match status" value="1"/>
</dbReference>
<evidence type="ECO:0000313" key="4">
    <source>
        <dbReference type="Proteomes" id="UP001501777"/>
    </source>
</evidence>
<dbReference type="Pfam" id="PF13492">
    <property type="entry name" value="GAF_3"/>
    <property type="match status" value="1"/>
</dbReference>
<proteinExistence type="predicted"/>
<dbReference type="Pfam" id="PF07228">
    <property type="entry name" value="SpoIIE"/>
    <property type="match status" value="1"/>
</dbReference>
<evidence type="ECO:0000256" key="1">
    <source>
        <dbReference type="ARBA" id="ARBA00022801"/>
    </source>
</evidence>
<reference evidence="4" key="1">
    <citation type="journal article" date="2019" name="Int. J. Syst. Evol. Microbiol.">
        <title>The Global Catalogue of Microorganisms (GCM) 10K type strain sequencing project: providing services to taxonomists for standard genome sequencing and annotation.</title>
        <authorList>
            <consortium name="The Broad Institute Genomics Platform"/>
            <consortium name="The Broad Institute Genome Sequencing Center for Infectious Disease"/>
            <person name="Wu L."/>
            <person name="Ma J."/>
        </authorList>
    </citation>
    <scope>NUCLEOTIDE SEQUENCE [LARGE SCALE GENOMIC DNA]</scope>
    <source>
        <strain evidence="4">JCM 4395</strain>
    </source>
</reference>
<dbReference type="Gene3D" id="3.60.40.10">
    <property type="entry name" value="PPM-type phosphatase domain"/>
    <property type="match status" value="1"/>
</dbReference>
<dbReference type="Gene3D" id="3.30.450.20">
    <property type="entry name" value="PAS domain"/>
    <property type="match status" value="1"/>
</dbReference>
<accession>A0ABP5Y622</accession>
<dbReference type="InterPro" id="IPR036457">
    <property type="entry name" value="PPM-type-like_dom_sf"/>
</dbReference>
<name>A0ABP5Y622_STRLO</name>
<dbReference type="SUPFAM" id="SSF55781">
    <property type="entry name" value="GAF domain-like"/>
    <property type="match status" value="1"/>
</dbReference>
<dbReference type="SUPFAM" id="SSF81606">
    <property type="entry name" value="PP2C-like"/>
    <property type="match status" value="1"/>
</dbReference>
<dbReference type="SMART" id="SM00091">
    <property type="entry name" value="PAS"/>
    <property type="match status" value="1"/>
</dbReference>
<dbReference type="RefSeq" id="WP_344398695.1">
    <property type="nucleotide sequence ID" value="NZ_BAAASG010000002.1"/>
</dbReference>
<dbReference type="PROSITE" id="PS50112">
    <property type="entry name" value="PAS"/>
    <property type="match status" value="1"/>
</dbReference>
<dbReference type="PANTHER" id="PTHR43156:SF2">
    <property type="entry name" value="STAGE II SPORULATION PROTEIN E"/>
    <property type="match status" value="1"/>
</dbReference>
<organism evidence="3 4">
    <name type="scientific">Streptomyces longisporus</name>
    <dbReference type="NCBI Taxonomy" id="1948"/>
    <lineage>
        <taxon>Bacteria</taxon>
        <taxon>Bacillati</taxon>
        <taxon>Actinomycetota</taxon>
        <taxon>Actinomycetes</taxon>
        <taxon>Kitasatosporales</taxon>
        <taxon>Streptomycetaceae</taxon>
        <taxon>Streptomyces</taxon>
    </lineage>
</organism>
<feature type="domain" description="PAS" evidence="2">
    <location>
        <begin position="7"/>
        <end position="59"/>
    </location>
</feature>
<dbReference type="InterPro" id="IPR003018">
    <property type="entry name" value="GAF"/>
</dbReference>
<gene>
    <name evidence="3" type="ORF">GCM10010276_09080</name>
</gene>
<sequence>MTGLDGPREAVALALDTLGTGAYLTDERGLIVAVNTCGEQLLARPTADLVGRDAHDLLHRTSCGELVPRAQCRMQESVPGGRTQQGEGEWFERGDGTLLPVGWLATSCDIGIRESATLVLFHSAGRPDRPAQRPPAGGRLLELERLALLAETTTLLTSTLDIHEALRRLIGLVVPRIADWTVIDLIGERDEVRRFAVAHAEDGTVRFREDLQGPMPPVPQESPMPLSRALRGVASSFAGPETYQGPPDSGIAVEQRRLFEATGMHSAIVVPLRSLHEVMGALTLGRADQPEQFTAADTALLEDIARRASLALENARLYERQRQVAETMQRHLLPKLPRSPGRAMTARYLPAPDASHVGGDWYDAFTLTDGAIALAVGDVVGHDLEAAAGMAQLRNMLRAYAVSQQRPPSKIVEWLDHATLHIAEVTMATLVFARMSDKADGSCELSWTNAGHPPPLLVTREGVARYLTDGHGILLGVTPEQARPDATAELPPGATLLLYTDGLIESPGHTLDEGLERLRRHAASLAHRPLEPFTDELLARARPPDNDDDVALLAVRHGSGGLLDAGTPSDP</sequence>
<comment type="caution">
    <text evidence="3">The sequence shown here is derived from an EMBL/GenBank/DDBJ whole genome shotgun (WGS) entry which is preliminary data.</text>
</comment>
<dbReference type="Proteomes" id="UP001501777">
    <property type="component" value="Unassembled WGS sequence"/>
</dbReference>
<dbReference type="SMART" id="SM00065">
    <property type="entry name" value="GAF"/>
    <property type="match status" value="1"/>
</dbReference>
<dbReference type="InterPro" id="IPR001932">
    <property type="entry name" value="PPM-type_phosphatase-like_dom"/>
</dbReference>
<dbReference type="SMART" id="SM00331">
    <property type="entry name" value="PP2C_SIG"/>
    <property type="match status" value="1"/>
</dbReference>
<keyword evidence="1" id="KW-0378">Hydrolase</keyword>